<organism evidence="1 2">
    <name type="scientific">Thermodesulfitimonas autotrophica</name>
    <dbReference type="NCBI Taxonomy" id="1894989"/>
    <lineage>
        <taxon>Bacteria</taxon>
        <taxon>Bacillati</taxon>
        <taxon>Bacillota</taxon>
        <taxon>Clostridia</taxon>
        <taxon>Thermoanaerobacterales</taxon>
        <taxon>Thermoanaerobacteraceae</taxon>
        <taxon>Thermodesulfitimonas</taxon>
    </lineage>
</organism>
<protein>
    <recommendedName>
        <fullName evidence="3">Dephospho-CoA kinase</fullName>
    </recommendedName>
</protein>
<sequence>MRLLLVGPAGSGKDTVADYLVERHGFRKYAFADKLKEIAAEMFPELYESNRRTLLQKLGDAFRNLYPDVGVDHVLKKIAADDPPCAVIGDGRYANEYQKCVGEGFVPLFVTASVQTRQARLRERDGRLLALEEETHPSEKEALTVQALFPGYLIKNDGSYEELCRKVDEFVACLRGAGIAGGAACL</sequence>
<dbReference type="SUPFAM" id="SSF52540">
    <property type="entry name" value="P-loop containing nucleoside triphosphate hydrolases"/>
    <property type="match status" value="1"/>
</dbReference>
<reference evidence="1 2" key="1">
    <citation type="submission" date="2018-11" db="EMBL/GenBank/DDBJ databases">
        <title>Genomic Encyclopedia of Type Strains, Phase IV (KMG-IV): sequencing the most valuable type-strain genomes for metagenomic binning, comparative biology and taxonomic classification.</title>
        <authorList>
            <person name="Goeker M."/>
        </authorList>
    </citation>
    <scope>NUCLEOTIDE SEQUENCE [LARGE SCALE GENOMIC DNA]</scope>
    <source>
        <strain evidence="1 2">DSM 102936</strain>
    </source>
</reference>
<keyword evidence="2" id="KW-1185">Reference proteome</keyword>
<dbReference type="Proteomes" id="UP000282654">
    <property type="component" value="Unassembled WGS sequence"/>
</dbReference>
<dbReference type="AlphaFoldDB" id="A0A3N5B1P5"/>
<proteinExistence type="predicted"/>
<dbReference type="Pfam" id="PF13238">
    <property type="entry name" value="AAA_18"/>
    <property type="match status" value="1"/>
</dbReference>
<accession>A0A3N5B1P5</accession>
<comment type="caution">
    <text evidence="1">The sequence shown here is derived from an EMBL/GenBank/DDBJ whole genome shotgun (WGS) entry which is preliminary data.</text>
</comment>
<evidence type="ECO:0000313" key="1">
    <source>
        <dbReference type="EMBL" id="RPF49540.1"/>
    </source>
</evidence>
<dbReference type="RefSeq" id="WP_123927142.1">
    <property type="nucleotide sequence ID" value="NZ_RKRE01000001.1"/>
</dbReference>
<dbReference type="OrthoDB" id="2399160at2"/>
<gene>
    <name evidence="1" type="ORF">EDD75_0357</name>
</gene>
<name>A0A3N5B1P5_9THEO</name>
<evidence type="ECO:0008006" key="3">
    <source>
        <dbReference type="Google" id="ProtNLM"/>
    </source>
</evidence>
<dbReference type="InterPro" id="IPR027417">
    <property type="entry name" value="P-loop_NTPase"/>
</dbReference>
<evidence type="ECO:0000313" key="2">
    <source>
        <dbReference type="Proteomes" id="UP000282654"/>
    </source>
</evidence>
<dbReference type="EMBL" id="RKRE01000001">
    <property type="protein sequence ID" value="RPF49540.1"/>
    <property type="molecule type" value="Genomic_DNA"/>
</dbReference>
<dbReference type="Gene3D" id="3.40.50.300">
    <property type="entry name" value="P-loop containing nucleotide triphosphate hydrolases"/>
    <property type="match status" value="1"/>
</dbReference>